<dbReference type="GO" id="GO:0016887">
    <property type="term" value="F:ATP hydrolysis activity"/>
    <property type="evidence" value="ECO:0007669"/>
    <property type="project" value="InterPro"/>
</dbReference>
<comment type="similarity">
    <text evidence="1">Belongs to the ABC transporter superfamily.</text>
</comment>
<dbReference type="SMART" id="SM00382">
    <property type="entry name" value="AAA"/>
    <property type="match status" value="1"/>
</dbReference>
<keyword evidence="2" id="KW-0813">Transport</keyword>
<dbReference type="Proteomes" id="UP000092024">
    <property type="component" value="Unassembled WGS sequence"/>
</dbReference>
<dbReference type="InterPro" id="IPR003593">
    <property type="entry name" value="AAA+_ATPase"/>
</dbReference>
<dbReference type="InterPro" id="IPR017871">
    <property type="entry name" value="ABC_transporter-like_CS"/>
</dbReference>
<organism evidence="6 7">
    <name type="scientific">Paenibacillus oryzae</name>
    <dbReference type="NCBI Taxonomy" id="1844972"/>
    <lineage>
        <taxon>Bacteria</taxon>
        <taxon>Bacillati</taxon>
        <taxon>Bacillota</taxon>
        <taxon>Bacilli</taxon>
        <taxon>Bacillales</taxon>
        <taxon>Paenibacillaceae</taxon>
        <taxon>Paenibacillus</taxon>
    </lineage>
</organism>
<dbReference type="RefSeq" id="WP_068683185.1">
    <property type="nucleotide sequence ID" value="NZ_LYPA01000056.1"/>
</dbReference>
<dbReference type="Pfam" id="PF00005">
    <property type="entry name" value="ABC_tran"/>
    <property type="match status" value="1"/>
</dbReference>
<proteinExistence type="inferred from homology"/>
<evidence type="ECO:0000313" key="7">
    <source>
        <dbReference type="Proteomes" id="UP000092024"/>
    </source>
</evidence>
<dbReference type="PROSITE" id="PS50893">
    <property type="entry name" value="ABC_TRANSPORTER_2"/>
    <property type="match status" value="1"/>
</dbReference>
<dbReference type="STRING" id="1844972.A7K91_10555"/>
<accession>A0A1A5YIQ1</accession>
<dbReference type="Gene3D" id="3.40.50.300">
    <property type="entry name" value="P-loop containing nucleotide triphosphate hydrolases"/>
    <property type="match status" value="1"/>
</dbReference>
<evidence type="ECO:0000256" key="4">
    <source>
        <dbReference type="ARBA" id="ARBA00022840"/>
    </source>
</evidence>
<dbReference type="PROSITE" id="PS00211">
    <property type="entry name" value="ABC_TRANSPORTER_1"/>
    <property type="match status" value="1"/>
</dbReference>
<evidence type="ECO:0000313" key="6">
    <source>
        <dbReference type="EMBL" id="OBR65486.1"/>
    </source>
</evidence>
<gene>
    <name evidence="6" type="ORF">A7K91_10555</name>
</gene>
<keyword evidence="3" id="KW-0547">Nucleotide-binding</keyword>
<dbReference type="AlphaFoldDB" id="A0A1A5YIQ1"/>
<comment type="caution">
    <text evidence="6">The sequence shown here is derived from an EMBL/GenBank/DDBJ whole genome shotgun (WGS) entry which is preliminary data.</text>
</comment>
<dbReference type="PANTHER" id="PTHR42798">
    <property type="entry name" value="LIPOPROTEIN-RELEASING SYSTEM ATP-BINDING PROTEIN LOLD"/>
    <property type="match status" value="1"/>
</dbReference>
<keyword evidence="4 6" id="KW-0067">ATP-binding</keyword>
<dbReference type="InterPro" id="IPR003439">
    <property type="entry name" value="ABC_transporter-like_ATP-bd"/>
</dbReference>
<evidence type="ECO:0000256" key="1">
    <source>
        <dbReference type="ARBA" id="ARBA00005417"/>
    </source>
</evidence>
<dbReference type="InterPro" id="IPR027417">
    <property type="entry name" value="P-loop_NTPase"/>
</dbReference>
<dbReference type="EMBL" id="LYPA01000056">
    <property type="protein sequence ID" value="OBR65486.1"/>
    <property type="molecule type" value="Genomic_DNA"/>
</dbReference>
<reference evidence="6 7" key="1">
    <citation type="submission" date="2016-05" db="EMBL/GenBank/DDBJ databases">
        <title>Paenibacillus oryzae. sp. nov., isolated from the rice root.</title>
        <authorList>
            <person name="Zhang J."/>
            <person name="Zhang X."/>
        </authorList>
    </citation>
    <scope>NUCLEOTIDE SEQUENCE [LARGE SCALE GENOMIC DNA]</scope>
    <source>
        <strain evidence="6 7">1DrF-4</strain>
    </source>
</reference>
<dbReference type="OrthoDB" id="9791546at2"/>
<feature type="domain" description="ABC transporter" evidence="5">
    <location>
        <begin position="5"/>
        <end position="224"/>
    </location>
</feature>
<dbReference type="InterPro" id="IPR017911">
    <property type="entry name" value="MacB-like_ATP-bd"/>
</dbReference>
<keyword evidence="7" id="KW-1185">Reference proteome</keyword>
<dbReference type="PANTHER" id="PTHR42798:SF6">
    <property type="entry name" value="CELL DIVISION ATP-BINDING PROTEIN FTSE"/>
    <property type="match status" value="1"/>
</dbReference>
<evidence type="ECO:0000259" key="5">
    <source>
        <dbReference type="PROSITE" id="PS50893"/>
    </source>
</evidence>
<name>A0A1A5YIQ1_9BACL</name>
<dbReference type="SUPFAM" id="SSF52540">
    <property type="entry name" value="P-loop containing nucleoside triphosphate hydrolases"/>
    <property type="match status" value="1"/>
</dbReference>
<evidence type="ECO:0000256" key="2">
    <source>
        <dbReference type="ARBA" id="ARBA00022448"/>
    </source>
</evidence>
<evidence type="ECO:0000256" key="3">
    <source>
        <dbReference type="ARBA" id="ARBA00022741"/>
    </source>
</evidence>
<dbReference type="GO" id="GO:0005524">
    <property type="term" value="F:ATP binding"/>
    <property type="evidence" value="ECO:0007669"/>
    <property type="project" value="UniProtKB-KW"/>
</dbReference>
<protein>
    <submittedName>
        <fullName evidence="6">Hemin ABC transporter ATP-binding protein</fullName>
    </submittedName>
</protein>
<sequence>MNEPLELRKVTKYFMDGEQKAEILKELDFKVNRGEFVAIVGPSGSGKSTMLSIAGALLTPDGGEVIVNGRSLGGLSDSEKAKVRLTSIGYIFQASNLVPFLKVKDQLKLVAELAGSWDDSARKRADELLEAMGMSQRQNRRIQHLSGGEKQRVAIARAFMNEPDLILADEPTAALDASRSNEIIALIKREAHSRNKAAVLVTHDESVLHHCDNVYEVSQGKLRLR</sequence>
<dbReference type="CDD" id="cd03255">
    <property type="entry name" value="ABC_MJ0796_LolCDE_FtsE"/>
    <property type="match status" value="1"/>
</dbReference>